<evidence type="ECO:0000313" key="10">
    <source>
        <dbReference type="Proteomes" id="UP000325081"/>
    </source>
</evidence>
<dbReference type="Proteomes" id="UP000325081">
    <property type="component" value="Unassembled WGS sequence"/>
</dbReference>
<sequence>MAIGISQCNYNLPSFSSSLLDAIYRSIDQGDDEMVIYRESAAEKQNQGGAGVFTSEEEMANFRRACMLEKWMEKKSGEKTAARRRSAADLQMKKPRKSDRTTEMSSWSSSDSEPFPLPRPKPVRTGASAVEKEKFRQNLRDPESNPRGRLGDESDPSSKLAGSGVGGGGFLKTKSRALKIYGDLKKAKQPISPGGKLAGFLNSLFAGTGKPKSAGRGDHHSPSPKSTNTSTCSSASSLSRSCLSKTPSSRGKLFNSGVKRSVRFSPVGATAGNDSHKSAHDSKAHSKFEAVTTQSMRNAINEELMAHIMEKNRHVESVARDLLATYQRKIQLVDDSRKSRLDNRLFDRVFEEDDDDVASCASSDLFELDNLSAIGMERYSEELPVYETTHLDRTSRVSANGMIF</sequence>
<evidence type="ECO:0000256" key="6">
    <source>
        <dbReference type="ARBA" id="ARBA00023136"/>
    </source>
</evidence>
<proteinExistence type="inferred from homology"/>
<keyword evidence="7" id="KW-0927">Auxin signaling pathway</keyword>
<keyword evidence="10" id="KW-1185">Reference proteome</keyword>
<comment type="function">
    <text evidence="1">Involved in auxin transport. Regulator of the auxin signaling pathway.</text>
</comment>
<feature type="region of interest" description="Disordered" evidence="8">
    <location>
        <begin position="209"/>
        <end position="285"/>
    </location>
</feature>
<reference evidence="10" key="1">
    <citation type="journal article" date="2019" name="Curr. Biol.">
        <title>Genome Sequence of Striga asiatica Provides Insight into the Evolution of Plant Parasitism.</title>
        <authorList>
            <person name="Yoshida S."/>
            <person name="Kim S."/>
            <person name="Wafula E.K."/>
            <person name="Tanskanen J."/>
            <person name="Kim Y.M."/>
            <person name="Honaas L."/>
            <person name="Yang Z."/>
            <person name="Spallek T."/>
            <person name="Conn C.E."/>
            <person name="Ichihashi Y."/>
            <person name="Cheong K."/>
            <person name="Cui S."/>
            <person name="Der J.P."/>
            <person name="Gundlach H."/>
            <person name="Jiao Y."/>
            <person name="Hori C."/>
            <person name="Ishida J.K."/>
            <person name="Kasahara H."/>
            <person name="Kiba T."/>
            <person name="Kim M.S."/>
            <person name="Koo N."/>
            <person name="Laohavisit A."/>
            <person name="Lee Y.H."/>
            <person name="Lumba S."/>
            <person name="McCourt P."/>
            <person name="Mortimer J.C."/>
            <person name="Mutuku J.M."/>
            <person name="Nomura T."/>
            <person name="Sasaki-Sekimoto Y."/>
            <person name="Seto Y."/>
            <person name="Wang Y."/>
            <person name="Wakatake T."/>
            <person name="Sakakibara H."/>
            <person name="Demura T."/>
            <person name="Yamaguchi S."/>
            <person name="Yoneyama K."/>
            <person name="Manabe R.I."/>
            <person name="Nelson D.C."/>
            <person name="Schulman A.H."/>
            <person name="Timko M.P."/>
            <person name="dePamphilis C.W."/>
            <person name="Choi D."/>
            <person name="Shirasu K."/>
        </authorList>
    </citation>
    <scope>NUCLEOTIDE SEQUENCE [LARGE SCALE GENOMIC DNA]</scope>
    <source>
        <strain evidence="10">cv. UVA1</strain>
    </source>
</reference>
<dbReference type="PANTHER" id="PTHR33541">
    <property type="entry name" value="PROTEIN BIG GRAIN 1-LIKE A-RELATED"/>
    <property type="match status" value="1"/>
</dbReference>
<dbReference type="OrthoDB" id="680041at2759"/>
<evidence type="ECO:0000313" key="9">
    <source>
        <dbReference type="EMBL" id="GER53577.1"/>
    </source>
</evidence>
<comment type="subcellular location">
    <subcellularLocation>
        <location evidence="2">Cell membrane</location>
    </subcellularLocation>
</comment>
<keyword evidence="6" id="KW-0472">Membrane</keyword>
<organism evidence="9 10">
    <name type="scientific">Striga asiatica</name>
    <name type="common">Asiatic witchweed</name>
    <name type="synonym">Buchnera asiatica</name>
    <dbReference type="NCBI Taxonomy" id="4170"/>
    <lineage>
        <taxon>Eukaryota</taxon>
        <taxon>Viridiplantae</taxon>
        <taxon>Streptophyta</taxon>
        <taxon>Embryophyta</taxon>
        <taxon>Tracheophyta</taxon>
        <taxon>Spermatophyta</taxon>
        <taxon>Magnoliopsida</taxon>
        <taxon>eudicotyledons</taxon>
        <taxon>Gunneridae</taxon>
        <taxon>Pentapetalae</taxon>
        <taxon>asterids</taxon>
        <taxon>lamiids</taxon>
        <taxon>Lamiales</taxon>
        <taxon>Orobanchaceae</taxon>
        <taxon>Buchnereae</taxon>
        <taxon>Striga</taxon>
    </lineage>
</organism>
<dbReference type="InterPro" id="IPR039621">
    <property type="entry name" value="BG1-like"/>
</dbReference>
<evidence type="ECO:0000256" key="7">
    <source>
        <dbReference type="ARBA" id="ARBA00023294"/>
    </source>
</evidence>
<evidence type="ECO:0000256" key="3">
    <source>
        <dbReference type="ARBA" id="ARBA00010067"/>
    </source>
</evidence>
<comment type="caution">
    <text evidence="9">The sequence shown here is derived from an EMBL/GenBank/DDBJ whole genome shotgun (WGS) entry which is preliminary data.</text>
</comment>
<gene>
    <name evidence="9" type="ORF">STAS_31109</name>
</gene>
<feature type="compositionally biased region" description="Basic and acidic residues" evidence="8">
    <location>
        <begin position="274"/>
        <end position="285"/>
    </location>
</feature>
<evidence type="ECO:0008006" key="11">
    <source>
        <dbReference type="Google" id="ProtNLM"/>
    </source>
</evidence>
<evidence type="ECO:0000256" key="8">
    <source>
        <dbReference type="SAM" id="MobiDB-lite"/>
    </source>
</evidence>
<dbReference type="PANTHER" id="PTHR33541:SF28">
    <property type="entry name" value="PROTEIN BIG GRAIN 1-LIKE A"/>
    <property type="match status" value="1"/>
</dbReference>
<keyword evidence="5" id="KW-1003">Cell membrane</keyword>
<protein>
    <recommendedName>
        <fullName evidence="11">Protein BIG GRAIN 1-like A</fullName>
    </recommendedName>
</protein>
<dbReference type="EMBL" id="BKCP01010626">
    <property type="protein sequence ID" value="GER53577.1"/>
    <property type="molecule type" value="Genomic_DNA"/>
</dbReference>
<evidence type="ECO:0000256" key="2">
    <source>
        <dbReference type="ARBA" id="ARBA00004236"/>
    </source>
</evidence>
<evidence type="ECO:0000256" key="5">
    <source>
        <dbReference type="ARBA" id="ARBA00022475"/>
    </source>
</evidence>
<dbReference type="AlphaFoldDB" id="A0A5A7RAF6"/>
<feature type="compositionally biased region" description="Basic and acidic residues" evidence="8">
    <location>
        <begin position="130"/>
        <end position="152"/>
    </location>
</feature>
<dbReference type="GO" id="GO:0009734">
    <property type="term" value="P:auxin-activated signaling pathway"/>
    <property type="evidence" value="ECO:0007669"/>
    <property type="project" value="UniProtKB-KW"/>
</dbReference>
<accession>A0A5A7RAF6</accession>
<evidence type="ECO:0000256" key="4">
    <source>
        <dbReference type="ARBA" id="ARBA00022448"/>
    </source>
</evidence>
<evidence type="ECO:0000256" key="1">
    <source>
        <dbReference type="ARBA" id="ARBA00002281"/>
    </source>
</evidence>
<feature type="region of interest" description="Disordered" evidence="8">
    <location>
        <begin position="75"/>
        <end position="169"/>
    </location>
</feature>
<feature type="compositionally biased region" description="Low complexity" evidence="8">
    <location>
        <begin position="225"/>
        <end position="250"/>
    </location>
</feature>
<comment type="similarity">
    <text evidence="3">Belongs to the BIG GRAIN 1 (BG1) plant protein family.</text>
</comment>
<name>A0A5A7RAF6_STRAF</name>
<dbReference type="GO" id="GO:0005886">
    <property type="term" value="C:plasma membrane"/>
    <property type="evidence" value="ECO:0007669"/>
    <property type="project" value="UniProtKB-SubCell"/>
</dbReference>
<keyword evidence="4" id="KW-0813">Transport</keyword>